<proteinExistence type="predicted"/>
<evidence type="ECO:0000256" key="3">
    <source>
        <dbReference type="ARBA" id="ARBA00023237"/>
    </source>
</evidence>
<name>A0ABQ0C8Q8_9PROT</name>
<reference evidence="7 8" key="2">
    <citation type="submission" date="2024-09" db="EMBL/GenBank/DDBJ databases">
        <title>Draft genome sequence of Candidatus Magnetaquicoccaceae bacterium FCR-1.</title>
        <authorList>
            <person name="Shimoshige H."/>
            <person name="Shimamura S."/>
            <person name="Taoka A."/>
            <person name="Kobayashi H."/>
            <person name="Maekawa T."/>
        </authorList>
    </citation>
    <scope>NUCLEOTIDE SEQUENCE [LARGE SCALE GENOMIC DNA]</scope>
    <source>
        <strain evidence="7 8">FCR-1</strain>
    </source>
</reference>
<evidence type="ECO:0000256" key="2">
    <source>
        <dbReference type="ARBA" id="ARBA00023136"/>
    </source>
</evidence>
<feature type="region of interest" description="Disordered" evidence="4">
    <location>
        <begin position="142"/>
        <end position="304"/>
    </location>
</feature>
<dbReference type="InterPro" id="IPR026592">
    <property type="entry name" value="BamE"/>
</dbReference>
<feature type="domain" description="Outer membrane protein assembly factor BamE" evidence="6">
    <location>
        <begin position="33"/>
        <end position="106"/>
    </location>
</feature>
<dbReference type="PANTHER" id="PTHR37482">
    <property type="entry name" value="OUTER MEMBRANE PROTEIN ASSEMBLY FACTOR BAME"/>
    <property type="match status" value="1"/>
</dbReference>
<dbReference type="InterPro" id="IPR007450">
    <property type="entry name" value="BamE_dom"/>
</dbReference>
<feature type="compositionally biased region" description="Basic and acidic residues" evidence="4">
    <location>
        <begin position="198"/>
        <end position="208"/>
    </location>
</feature>
<dbReference type="EMBL" id="BAAFGK010000004">
    <property type="protein sequence ID" value="GAB0057264.1"/>
    <property type="molecule type" value="Genomic_DNA"/>
</dbReference>
<reference evidence="7 8" key="1">
    <citation type="submission" date="2024-05" db="EMBL/GenBank/DDBJ databases">
        <authorList>
            <consortium name="Candidatus Magnetaquicoccaceae bacterium FCR-1 genome sequencing consortium"/>
            <person name="Shimoshige H."/>
            <person name="Shimamura S."/>
            <person name="Taoka A."/>
            <person name="Kobayashi H."/>
            <person name="Maekawa T."/>
        </authorList>
    </citation>
    <scope>NUCLEOTIDE SEQUENCE [LARGE SCALE GENOMIC DNA]</scope>
    <source>
        <strain evidence="7 8">FCR-1</strain>
    </source>
</reference>
<feature type="compositionally biased region" description="Basic and acidic residues" evidence="4">
    <location>
        <begin position="219"/>
        <end position="230"/>
    </location>
</feature>
<dbReference type="RefSeq" id="WP_420904963.1">
    <property type="nucleotide sequence ID" value="NZ_BAAFGK010000004.1"/>
</dbReference>
<gene>
    <name evidence="7" type="primary">bamE</name>
    <name evidence="7" type="ORF">SIID45300_01588</name>
</gene>
<feature type="compositionally biased region" description="Low complexity" evidence="4">
    <location>
        <begin position="159"/>
        <end position="171"/>
    </location>
</feature>
<dbReference type="Proteomes" id="UP001628193">
    <property type="component" value="Unassembled WGS sequence"/>
</dbReference>
<feature type="chain" id="PRO_5046612110" evidence="5">
    <location>
        <begin position="24"/>
        <end position="304"/>
    </location>
</feature>
<organism evidence="7 8">
    <name type="scientific">Candidatus Magnetaquiglobus chichijimensis</name>
    <dbReference type="NCBI Taxonomy" id="3141448"/>
    <lineage>
        <taxon>Bacteria</taxon>
        <taxon>Pseudomonadati</taxon>
        <taxon>Pseudomonadota</taxon>
        <taxon>Magnetococcia</taxon>
        <taxon>Magnetococcales</taxon>
        <taxon>Candidatus Magnetaquicoccaceae</taxon>
        <taxon>Candidatus Magnetaquiglobus</taxon>
    </lineage>
</organism>
<dbReference type="InterPro" id="IPR037873">
    <property type="entry name" value="BamE-like"/>
</dbReference>
<dbReference type="Gene3D" id="3.30.1450.10">
    <property type="match status" value="1"/>
</dbReference>
<feature type="signal peptide" evidence="5">
    <location>
        <begin position="1"/>
        <end position="23"/>
    </location>
</feature>
<sequence length="304" mass="33625">MNKTSHRMPLAWTRALIVALALAGCQAQIHESGVILDEDALHRIHAGSTTRAQVLELLGPPTLVNPYRGNRWLYVQDRKFKNMQRTFARVANRVEITFDRSGVVQDVRKNFSDKPWDPTTLPEADSDKGWMHWLWDTQYAHPAVNPNGPAPADASSPGKPSAGDADSSPSSADEKKPWWKFWSRGEKTTLTSPPAPSLDDHPPLHDGDGALPGFLAPSERLHAPLRDPLAREPGPANGMEEHPDPLLSGQDALHKEAEAGLQEKRSPENDAKEPWWKFWSSDPKPSAPPEQTPNKLQGSGLIKE</sequence>
<keyword evidence="3" id="KW-0998">Cell outer membrane</keyword>
<dbReference type="PANTHER" id="PTHR37482:SF1">
    <property type="entry name" value="OUTER MEMBRANE PROTEIN ASSEMBLY FACTOR BAME"/>
    <property type="match status" value="1"/>
</dbReference>
<evidence type="ECO:0000256" key="5">
    <source>
        <dbReference type="SAM" id="SignalP"/>
    </source>
</evidence>
<keyword evidence="2" id="KW-0472">Membrane</keyword>
<feature type="compositionally biased region" description="Basic and acidic residues" evidence="4">
    <location>
        <begin position="252"/>
        <end position="275"/>
    </location>
</feature>
<feature type="compositionally biased region" description="Basic and acidic residues" evidence="4">
    <location>
        <begin position="172"/>
        <end position="187"/>
    </location>
</feature>
<dbReference type="Pfam" id="PF04355">
    <property type="entry name" value="BamE"/>
    <property type="match status" value="1"/>
</dbReference>
<protein>
    <submittedName>
        <fullName evidence="7">Outer membrane protein assembly factor BamE</fullName>
    </submittedName>
</protein>
<accession>A0ABQ0C8Q8</accession>
<evidence type="ECO:0000259" key="6">
    <source>
        <dbReference type="Pfam" id="PF04355"/>
    </source>
</evidence>
<dbReference type="PROSITE" id="PS51257">
    <property type="entry name" value="PROKAR_LIPOPROTEIN"/>
    <property type="match status" value="1"/>
</dbReference>
<evidence type="ECO:0000313" key="8">
    <source>
        <dbReference type="Proteomes" id="UP001628193"/>
    </source>
</evidence>
<evidence type="ECO:0000256" key="1">
    <source>
        <dbReference type="ARBA" id="ARBA00022729"/>
    </source>
</evidence>
<keyword evidence="8" id="KW-1185">Reference proteome</keyword>
<evidence type="ECO:0000313" key="7">
    <source>
        <dbReference type="EMBL" id="GAB0057264.1"/>
    </source>
</evidence>
<comment type="caution">
    <text evidence="7">The sequence shown here is derived from an EMBL/GenBank/DDBJ whole genome shotgun (WGS) entry which is preliminary data.</text>
</comment>
<evidence type="ECO:0000256" key="4">
    <source>
        <dbReference type="SAM" id="MobiDB-lite"/>
    </source>
</evidence>
<keyword evidence="1 5" id="KW-0732">Signal</keyword>